<dbReference type="PANTHER" id="PTHR15071">
    <property type="entry name" value="MANNOSE-6-PHOSPHATE RECEPTOR FAMILY MEMBER"/>
    <property type="match status" value="1"/>
</dbReference>
<reference evidence="10" key="1">
    <citation type="submission" date="2025-08" db="UniProtKB">
        <authorList>
            <consortium name="RefSeq"/>
        </authorList>
    </citation>
    <scope>IDENTIFICATION</scope>
    <source>
        <tissue evidence="10">Muscle</tissue>
    </source>
</reference>
<evidence type="ECO:0000313" key="10">
    <source>
        <dbReference type="RefSeq" id="XP_010783092.1"/>
    </source>
</evidence>
<feature type="domain" description="MRH" evidence="8">
    <location>
        <begin position="98"/>
        <end position="259"/>
    </location>
</feature>
<dbReference type="PANTHER" id="PTHR15071:SF0">
    <property type="entry name" value="MANNOSE 6-PHOSPHATE RECEPTOR-LIKE PROTEIN 1"/>
    <property type="match status" value="1"/>
</dbReference>
<dbReference type="AlphaFoldDB" id="A0A6I9P4I5"/>
<dbReference type="GeneID" id="104957181"/>
<keyword evidence="3" id="KW-0812">Transmembrane</keyword>
<dbReference type="GO" id="GO:0005537">
    <property type="term" value="F:D-mannose binding"/>
    <property type="evidence" value="ECO:0007669"/>
    <property type="project" value="InterPro"/>
</dbReference>
<evidence type="ECO:0000256" key="2">
    <source>
        <dbReference type="ARBA" id="ARBA00022448"/>
    </source>
</evidence>
<evidence type="ECO:0000256" key="6">
    <source>
        <dbReference type="ARBA" id="ARBA00023136"/>
    </source>
</evidence>
<organism evidence="9 10">
    <name type="scientific">Notothenia coriiceps</name>
    <name type="common">black rockcod</name>
    <dbReference type="NCBI Taxonomy" id="8208"/>
    <lineage>
        <taxon>Eukaryota</taxon>
        <taxon>Metazoa</taxon>
        <taxon>Chordata</taxon>
        <taxon>Craniata</taxon>
        <taxon>Vertebrata</taxon>
        <taxon>Euteleostomi</taxon>
        <taxon>Actinopterygii</taxon>
        <taxon>Neopterygii</taxon>
        <taxon>Teleostei</taxon>
        <taxon>Neoteleostei</taxon>
        <taxon>Acanthomorphata</taxon>
        <taxon>Eupercaria</taxon>
        <taxon>Perciformes</taxon>
        <taxon>Notothenioidei</taxon>
        <taxon>Nototheniidae</taxon>
        <taxon>Notothenia</taxon>
    </lineage>
</organism>
<evidence type="ECO:0000256" key="5">
    <source>
        <dbReference type="ARBA" id="ARBA00022989"/>
    </source>
</evidence>
<dbReference type="PROSITE" id="PS51914">
    <property type="entry name" value="MRH"/>
    <property type="match status" value="2"/>
</dbReference>
<evidence type="ECO:0000259" key="8">
    <source>
        <dbReference type="PROSITE" id="PS51914"/>
    </source>
</evidence>
<dbReference type="Proteomes" id="UP000504611">
    <property type="component" value="Unplaced"/>
</dbReference>
<keyword evidence="5" id="KW-1133">Transmembrane helix</keyword>
<evidence type="ECO:0000256" key="4">
    <source>
        <dbReference type="ARBA" id="ARBA00022729"/>
    </source>
</evidence>
<dbReference type="GO" id="GO:0007041">
    <property type="term" value="P:lysosomal transport"/>
    <property type="evidence" value="ECO:0007669"/>
    <property type="project" value="InterPro"/>
</dbReference>
<gene>
    <name evidence="10" type="primary">LOC104957181</name>
</gene>
<proteinExistence type="predicted"/>
<dbReference type="OrthoDB" id="4504960at2759"/>
<evidence type="ECO:0000256" key="3">
    <source>
        <dbReference type="ARBA" id="ARBA00022692"/>
    </source>
</evidence>
<dbReference type="GO" id="GO:0005802">
    <property type="term" value="C:trans-Golgi network"/>
    <property type="evidence" value="ECO:0007669"/>
    <property type="project" value="TreeGrafter"/>
</dbReference>
<keyword evidence="4" id="KW-0732">Signal</keyword>
<sequence length="259" mass="28445">MFLLSPCASDKKLGAISLGSFLSSPQKTKVGNDIRLVYTEGSVCSDKKTKIQTILTLKCKPGDLESAPVLRSVSSDGCVYEMEWYTAAACVLSKVQGDDCRVEDPQAGFSFDLSPLSKADGGFYNLTSDHYDYYINVCGPVKAASCPENAGACQSEKSSWSLGEANSRLSYYDGLIQLTYSNGSQYNNKGHTLRSTLISFLCDPEAGAGKPEFQIDNVWYQSLHEVDRLPAYASVGHLSLLACFTTYIMKKFKYHSLFR</sequence>
<dbReference type="KEGG" id="ncc:104957181"/>
<dbReference type="RefSeq" id="XP_010783092.1">
    <property type="nucleotide sequence ID" value="XM_010784790.1"/>
</dbReference>
<dbReference type="InterPro" id="IPR044865">
    <property type="entry name" value="MRH_dom"/>
</dbReference>
<evidence type="ECO:0000256" key="7">
    <source>
        <dbReference type="ARBA" id="ARBA00023157"/>
    </source>
</evidence>
<dbReference type="InterPro" id="IPR009011">
    <property type="entry name" value="Man6P_isomerase_rcpt-bd_dom_sf"/>
</dbReference>
<protein>
    <submittedName>
        <fullName evidence="10">Cation-independent mannose-6-phosphate receptor-like</fullName>
    </submittedName>
</protein>
<dbReference type="GO" id="GO:0038023">
    <property type="term" value="F:signaling receptor activity"/>
    <property type="evidence" value="ECO:0007669"/>
    <property type="project" value="InterPro"/>
</dbReference>
<dbReference type="Pfam" id="PF00878">
    <property type="entry name" value="CIMR"/>
    <property type="match status" value="1"/>
</dbReference>
<keyword evidence="7" id="KW-1015">Disulfide bond</keyword>
<keyword evidence="9" id="KW-1185">Reference proteome</keyword>
<dbReference type="InterPro" id="IPR000479">
    <property type="entry name" value="CIMR_rpt"/>
</dbReference>
<keyword evidence="2" id="KW-0813">Transport</keyword>
<comment type="subcellular location">
    <subcellularLocation>
        <location evidence="1">Endomembrane system</location>
    </subcellularLocation>
</comment>
<name>A0A6I9P4I5_9TELE</name>
<accession>A0A6I9P4I5</accession>
<dbReference type="SMART" id="SM01404">
    <property type="entry name" value="CIMR"/>
    <property type="match status" value="1"/>
</dbReference>
<evidence type="ECO:0000256" key="1">
    <source>
        <dbReference type="ARBA" id="ARBA00004308"/>
    </source>
</evidence>
<dbReference type="GO" id="GO:0010008">
    <property type="term" value="C:endosome membrane"/>
    <property type="evidence" value="ECO:0007669"/>
    <property type="project" value="UniProtKB-SubCell"/>
</dbReference>
<keyword evidence="6" id="KW-0472">Membrane</keyword>
<dbReference type="Gene3D" id="2.70.130.10">
    <property type="entry name" value="Mannose-6-phosphate receptor binding domain"/>
    <property type="match status" value="2"/>
</dbReference>
<evidence type="ECO:0000313" key="9">
    <source>
        <dbReference type="Proteomes" id="UP000504611"/>
    </source>
</evidence>
<dbReference type="SUPFAM" id="SSF50911">
    <property type="entry name" value="Mannose 6-phosphate receptor domain"/>
    <property type="match status" value="2"/>
</dbReference>
<feature type="domain" description="MRH" evidence="8">
    <location>
        <begin position="1"/>
        <end position="92"/>
    </location>
</feature>
<dbReference type="GO" id="GO:0000139">
    <property type="term" value="C:Golgi membrane"/>
    <property type="evidence" value="ECO:0007669"/>
    <property type="project" value="UniProtKB-SubCell"/>
</dbReference>